<evidence type="ECO:0000256" key="4">
    <source>
        <dbReference type="ARBA" id="ARBA00022692"/>
    </source>
</evidence>
<evidence type="ECO:0000256" key="12">
    <source>
        <dbReference type="RuleBase" id="RU000461"/>
    </source>
</evidence>
<dbReference type="AlphaFoldDB" id="A0A9D5BUP4"/>
<comment type="subcellular location">
    <subcellularLocation>
        <location evidence="1">Membrane</location>
        <topology evidence="1">Single-pass membrane protein</topology>
    </subcellularLocation>
</comment>
<dbReference type="Proteomes" id="UP001085076">
    <property type="component" value="Unassembled WGS sequence"/>
</dbReference>
<evidence type="ECO:0000256" key="8">
    <source>
        <dbReference type="ARBA" id="ARBA00023004"/>
    </source>
</evidence>
<comment type="cofactor">
    <cofactor evidence="11">
        <name>heme</name>
        <dbReference type="ChEBI" id="CHEBI:30413"/>
    </cofactor>
</comment>
<keyword evidence="10 13" id="KW-0472">Membrane</keyword>
<protein>
    <recommendedName>
        <fullName evidence="16">Cytochrome P450</fullName>
    </recommendedName>
</protein>
<dbReference type="PRINTS" id="PR00385">
    <property type="entry name" value="P450"/>
</dbReference>
<reference evidence="14 15" key="1">
    <citation type="journal article" date="2022" name="Hortic Res">
        <title>The genome of Dioscorea zingiberensis sheds light on the biosynthesis, origin and evolution of the medicinally important diosgenin saponins.</title>
        <authorList>
            <person name="Li Y."/>
            <person name="Tan C."/>
            <person name="Li Z."/>
            <person name="Guo J."/>
            <person name="Li S."/>
            <person name="Chen X."/>
            <person name="Wang C."/>
            <person name="Dai X."/>
            <person name="Yang H."/>
            <person name="Song W."/>
            <person name="Hou L."/>
            <person name="Xu J."/>
            <person name="Tong Z."/>
            <person name="Xu A."/>
            <person name="Yuan X."/>
            <person name="Wang W."/>
            <person name="Yang Q."/>
            <person name="Chen L."/>
            <person name="Sun Z."/>
            <person name="Wang K."/>
            <person name="Pan B."/>
            <person name="Chen J."/>
            <person name="Bao Y."/>
            <person name="Liu F."/>
            <person name="Qi X."/>
            <person name="Gang D.R."/>
            <person name="Wen J."/>
            <person name="Li J."/>
        </authorList>
    </citation>
    <scope>NUCLEOTIDE SEQUENCE [LARGE SCALE GENOMIC DNA]</scope>
    <source>
        <strain evidence="14">Dzin_1.0</strain>
    </source>
</reference>
<dbReference type="GO" id="GO:0020037">
    <property type="term" value="F:heme binding"/>
    <property type="evidence" value="ECO:0007669"/>
    <property type="project" value="InterPro"/>
</dbReference>
<evidence type="ECO:0000256" key="13">
    <source>
        <dbReference type="SAM" id="Phobius"/>
    </source>
</evidence>
<dbReference type="PRINTS" id="PR00463">
    <property type="entry name" value="EP450I"/>
</dbReference>
<dbReference type="PANTHER" id="PTHR24282">
    <property type="entry name" value="CYTOCHROME P450 FAMILY MEMBER"/>
    <property type="match status" value="1"/>
</dbReference>
<evidence type="ECO:0000256" key="11">
    <source>
        <dbReference type="PIRSR" id="PIRSR602401-1"/>
    </source>
</evidence>
<feature type="transmembrane region" description="Helical" evidence="13">
    <location>
        <begin position="12"/>
        <end position="34"/>
    </location>
</feature>
<keyword evidence="6 13" id="KW-1133">Transmembrane helix</keyword>
<keyword evidence="5 11" id="KW-0479">Metal-binding</keyword>
<evidence type="ECO:0000256" key="2">
    <source>
        <dbReference type="ARBA" id="ARBA00010617"/>
    </source>
</evidence>
<keyword evidence="4 13" id="KW-0812">Transmembrane</keyword>
<feature type="binding site" description="axial binding residue" evidence="11">
    <location>
        <position position="473"/>
    </location>
    <ligand>
        <name>heme</name>
        <dbReference type="ChEBI" id="CHEBI:30413"/>
    </ligand>
    <ligandPart>
        <name>Fe</name>
        <dbReference type="ChEBI" id="CHEBI:18248"/>
    </ligandPart>
</feature>
<dbReference type="GO" id="GO:0016020">
    <property type="term" value="C:membrane"/>
    <property type="evidence" value="ECO:0007669"/>
    <property type="project" value="UniProtKB-SubCell"/>
</dbReference>
<dbReference type="Pfam" id="PF00067">
    <property type="entry name" value="p450"/>
    <property type="match status" value="1"/>
</dbReference>
<dbReference type="Gene3D" id="1.10.630.10">
    <property type="entry name" value="Cytochrome P450"/>
    <property type="match status" value="1"/>
</dbReference>
<comment type="similarity">
    <text evidence="2 12">Belongs to the cytochrome P450 family.</text>
</comment>
<dbReference type="OrthoDB" id="1470350at2759"/>
<evidence type="ECO:0008006" key="16">
    <source>
        <dbReference type="Google" id="ProtNLM"/>
    </source>
</evidence>
<dbReference type="InterPro" id="IPR002401">
    <property type="entry name" value="Cyt_P450_E_grp-I"/>
</dbReference>
<dbReference type="PANTHER" id="PTHR24282:SF255">
    <property type="entry name" value="CYTOCHROME P450 72A11-RELATED"/>
    <property type="match status" value="1"/>
</dbReference>
<accession>A0A9D5BUP4</accession>
<dbReference type="InterPro" id="IPR036396">
    <property type="entry name" value="Cyt_P450_sf"/>
</dbReference>
<dbReference type="SUPFAM" id="SSF48264">
    <property type="entry name" value="Cytochrome P450"/>
    <property type="match status" value="1"/>
</dbReference>
<comment type="caution">
    <text evidence="14">The sequence shown here is derived from an EMBL/GenBank/DDBJ whole genome shotgun (WGS) entry which is preliminary data.</text>
</comment>
<dbReference type="InterPro" id="IPR017972">
    <property type="entry name" value="Cyt_P450_CS"/>
</dbReference>
<evidence type="ECO:0000256" key="3">
    <source>
        <dbReference type="ARBA" id="ARBA00022617"/>
    </source>
</evidence>
<dbReference type="GO" id="GO:0005506">
    <property type="term" value="F:iron ion binding"/>
    <property type="evidence" value="ECO:0007669"/>
    <property type="project" value="InterPro"/>
</dbReference>
<evidence type="ECO:0000256" key="1">
    <source>
        <dbReference type="ARBA" id="ARBA00004167"/>
    </source>
</evidence>
<proteinExistence type="inferred from homology"/>
<evidence type="ECO:0000256" key="9">
    <source>
        <dbReference type="ARBA" id="ARBA00023033"/>
    </source>
</evidence>
<keyword evidence="9 12" id="KW-0503">Monooxygenase</keyword>
<keyword evidence="8 11" id="KW-0408">Iron</keyword>
<dbReference type="PROSITE" id="PS00086">
    <property type="entry name" value="CYTOCHROME_P450"/>
    <property type="match status" value="1"/>
</dbReference>
<organism evidence="14 15">
    <name type="scientific">Dioscorea zingiberensis</name>
    <dbReference type="NCBI Taxonomy" id="325984"/>
    <lineage>
        <taxon>Eukaryota</taxon>
        <taxon>Viridiplantae</taxon>
        <taxon>Streptophyta</taxon>
        <taxon>Embryophyta</taxon>
        <taxon>Tracheophyta</taxon>
        <taxon>Spermatophyta</taxon>
        <taxon>Magnoliopsida</taxon>
        <taxon>Liliopsida</taxon>
        <taxon>Dioscoreales</taxon>
        <taxon>Dioscoreaceae</taxon>
        <taxon>Dioscorea</taxon>
    </lineage>
</organism>
<dbReference type="GO" id="GO:0016705">
    <property type="term" value="F:oxidoreductase activity, acting on paired donors, with incorporation or reduction of molecular oxygen"/>
    <property type="evidence" value="ECO:0007669"/>
    <property type="project" value="InterPro"/>
</dbReference>
<gene>
    <name evidence="14" type="ORF">J5N97_000759</name>
</gene>
<dbReference type="FunFam" id="1.10.630.10:FF:000029">
    <property type="entry name" value="Cytochrome P450 734A1"/>
    <property type="match status" value="1"/>
</dbReference>
<name>A0A9D5BUP4_9LILI</name>
<sequence>MEYSVAAGVKEMIWGVATALLVVWVWRTLEWLWWKPRRLERELKRQGLRGGKYRLFHGDLKDNARLMKDALSRPLPPYSHDVAQRVIPLVHQAIKIHGKMSITWLGPYPRVSLMDPELIREVLSNKFGHFVKPNFSPLVKLLAQGLASHEGEKWAKHRRIINPAFHFEKLKCMLPAFSTCCDELVKRWQNKMNVEGSIELNMWPELQNLTGDVISRTAFGSCYEEGRRIFQLQTEQAELIIPTAQTVYVPGFRFLPTPKNNRRKAIDREIKTILRSMIEKREKAIRMGGETSCKDDLLGLLLESNMKETEQQGRSKNKGLTTEDVIEECKLFYLAGQETTSSLLTWTMVLLSMYPNWQAKAREEVLQVFGKNKPDMDGVGRLKIVTMILYEVLRLYPPAIFLTRRTYKTMELGGITYPPGVLLLLPIILVHHDLDFWGEDAKDFKPDRFAEGISKASKVPGAFFPFGGGPRICIGQSFALIEAKLGLSMILQNFSFELSPSYIHAPYTLVTLQPQHGAPIKLHKL</sequence>
<evidence type="ECO:0000313" key="14">
    <source>
        <dbReference type="EMBL" id="KAJ0961259.1"/>
    </source>
</evidence>
<keyword evidence="3 11" id="KW-0349">Heme</keyword>
<dbReference type="GO" id="GO:0004497">
    <property type="term" value="F:monooxygenase activity"/>
    <property type="evidence" value="ECO:0007669"/>
    <property type="project" value="UniProtKB-KW"/>
</dbReference>
<dbReference type="InterPro" id="IPR001128">
    <property type="entry name" value="Cyt_P450"/>
</dbReference>
<evidence type="ECO:0000256" key="10">
    <source>
        <dbReference type="ARBA" id="ARBA00023136"/>
    </source>
</evidence>
<dbReference type="EMBL" id="JAGGNH010000033">
    <property type="protein sequence ID" value="KAJ0961259.1"/>
    <property type="molecule type" value="Genomic_DNA"/>
</dbReference>
<keyword evidence="7 12" id="KW-0560">Oxidoreductase</keyword>
<evidence type="ECO:0000256" key="7">
    <source>
        <dbReference type="ARBA" id="ARBA00023002"/>
    </source>
</evidence>
<evidence type="ECO:0000256" key="5">
    <source>
        <dbReference type="ARBA" id="ARBA00022723"/>
    </source>
</evidence>
<evidence type="ECO:0000256" key="6">
    <source>
        <dbReference type="ARBA" id="ARBA00022989"/>
    </source>
</evidence>
<dbReference type="InterPro" id="IPR050665">
    <property type="entry name" value="Cytochrome_P450_Monooxygen"/>
</dbReference>
<dbReference type="GO" id="GO:0008202">
    <property type="term" value="P:steroid metabolic process"/>
    <property type="evidence" value="ECO:0007669"/>
    <property type="project" value="UniProtKB-ARBA"/>
</dbReference>
<evidence type="ECO:0000313" key="15">
    <source>
        <dbReference type="Proteomes" id="UP001085076"/>
    </source>
</evidence>
<keyword evidence="15" id="KW-1185">Reference proteome</keyword>